<feature type="region of interest" description="Disordered" evidence="1">
    <location>
        <begin position="1"/>
        <end position="67"/>
    </location>
</feature>
<sequence>MSEHATENTEPGGVDVDPLELAHQADEHDLAVALPCPYTGDSVQEDGSDTTDAAPGTDAPDDDSEEA</sequence>
<name>A0AAJ1X176_9ACTN</name>
<proteinExistence type="predicted"/>
<organism evidence="2 3">
    <name type="scientific">Nocardioides zeae</name>
    <dbReference type="NCBI Taxonomy" id="1457234"/>
    <lineage>
        <taxon>Bacteria</taxon>
        <taxon>Bacillati</taxon>
        <taxon>Actinomycetota</taxon>
        <taxon>Actinomycetes</taxon>
        <taxon>Propionibacteriales</taxon>
        <taxon>Nocardioidaceae</taxon>
        <taxon>Nocardioides</taxon>
    </lineage>
</organism>
<dbReference type="AlphaFoldDB" id="A0AAJ1X176"/>
<dbReference type="EMBL" id="JAUTAN010000001">
    <property type="protein sequence ID" value="MDQ1103894.1"/>
    <property type="molecule type" value="Genomic_DNA"/>
</dbReference>
<comment type="caution">
    <text evidence="2">The sequence shown here is derived from an EMBL/GenBank/DDBJ whole genome shotgun (WGS) entry which is preliminary data.</text>
</comment>
<evidence type="ECO:0000313" key="2">
    <source>
        <dbReference type="EMBL" id="MDQ1103894.1"/>
    </source>
</evidence>
<dbReference type="Proteomes" id="UP001239215">
    <property type="component" value="Unassembled WGS sequence"/>
</dbReference>
<dbReference type="RefSeq" id="WP_307199291.1">
    <property type="nucleotide sequence ID" value="NZ_JAUTAN010000001.1"/>
</dbReference>
<gene>
    <name evidence="2" type="ORF">QE405_001178</name>
</gene>
<reference evidence="2" key="1">
    <citation type="submission" date="2023-07" db="EMBL/GenBank/DDBJ databases">
        <title>Functional and genomic diversity of the sorghum phyllosphere microbiome.</title>
        <authorList>
            <person name="Shade A."/>
        </authorList>
    </citation>
    <scope>NUCLEOTIDE SEQUENCE</scope>
    <source>
        <strain evidence="2">SORGH_AS_1067</strain>
    </source>
</reference>
<protein>
    <submittedName>
        <fullName evidence="2">Uncharacterized protein</fullName>
    </submittedName>
</protein>
<accession>A0AAJ1X176</accession>
<evidence type="ECO:0000256" key="1">
    <source>
        <dbReference type="SAM" id="MobiDB-lite"/>
    </source>
</evidence>
<evidence type="ECO:0000313" key="3">
    <source>
        <dbReference type="Proteomes" id="UP001239215"/>
    </source>
</evidence>